<dbReference type="GO" id="GO:0060271">
    <property type="term" value="P:cilium assembly"/>
    <property type="evidence" value="ECO:0007669"/>
    <property type="project" value="TreeGrafter"/>
</dbReference>
<dbReference type="GO" id="GO:0005737">
    <property type="term" value="C:cytoplasm"/>
    <property type="evidence" value="ECO:0007669"/>
    <property type="project" value="UniProtKB-SubCell"/>
</dbReference>
<feature type="compositionally biased region" description="Polar residues" evidence="1">
    <location>
        <begin position="629"/>
        <end position="640"/>
    </location>
</feature>
<feature type="region of interest" description="Disordered" evidence="1">
    <location>
        <begin position="1529"/>
        <end position="1561"/>
    </location>
</feature>
<evidence type="ECO:0000256" key="1">
    <source>
        <dbReference type="SAM" id="MobiDB-lite"/>
    </source>
</evidence>
<keyword evidence="4" id="KW-1185">Reference proteome</keyword>
<dbReference type="PROSITE" id="PS50021">
    <property type="entry name" value="CH"/>
    <property type="match status" value="1"/>
</dbReference>
<dbReference type="Pfam" id="PF24529">
    <property type="entry name" value="CFAP47"/>
    <property type="match status" value="1"/>
</dbReference>
<protein>
    <recommendedName>
        <fullName evidence="2">Calponin-homology (CH) domain-containing protein</fullName>
    </recommendedName>
</protein>
<dbReference type="PANTHER" id="PTHR45912">
    <property type="entry name" value="CILIA- AND FLAGELLA-ASSOCIATED PROTEIN 47"/>
    <property type="match status" value="1"/>
</dbReference>
<organism evidence="3 4">
    <name type="scientific">Chytriomyces confervae</name>
    <dbReference type="NCBI Taxonomy" id="246404"/>
    <lineage>
        <taxon>Eukaryota</taxon>
        <taxon>Fungi</taxon>
        <taxon>Fungi incertae sedis</taxon>
        <taxon>Chytridiomycota</taxon>
        <taxon>Chytridiomycota incertae sedis</taxon>
        <taxon>Chytridiomycetes</taxon>
        <taxon>Chytridiales</taxon>
        <taxon>Chytriomycetaceae</taxon>
        <taxon>Chytriomyces</taxon>
    </lineage>
</organism>
<reference evidence="3 4" key="1">
    <citation type="journal article" date="2019" name="Sci. Rep.">
        <title>Comparative genomics of chytrid fungi reveal insights into the obligate biotrophic and pathogenic lifestyle of Synchytrium endobioticum.</title>
        <authorList>
            <person name="van de Vossenberg B.T.L.H."/>
            <person name="Warris S."/>
            <person name="Nguyen H.D.T."/>
            <person name="van Gent-Pelzer M.P.E."/>
            <person name="Joly D.L."/>
            <person name="van de Geest H.C."/>
            <person name="Bonants P.J.M."/>
            <person name="Smith D.S."/>
            <person name="Levesque C.A."/>
            <person name="van der Lee T.A.J."/>
        </authorList>
    </citation>
    <scope>NUCLEOTIDE SEQUENCE [LARGE SCALE GENOMIC DNA]</scope>
    <source>
        <strain evidence="3 4">CBS 675.73</strain>
    </source>
</reference>
<dbReference type="InterPro" id="IPR013783">
    <property type="entry name" value="Ig-like_fold"/>
</dbReference>
<dbReference type="STRING" id="246404.A0A507FKI9"/>
<accession>A0A507FKI9</accession>
<feature type="compositionally biased region" description="Polar residues" evidence="1">
    <location>
        <begin position="1529"/>
        <end position="1553"/>
    </location>
</feature>
<name>A0A507FKI9_9FUNG</name>
<sequence length="3197" mass="353443">MKDPVHMLHSLNPKGHAKDHGLVTFQDQPKLQTRGTRTTVFTNIASVSFQSLEAAAAKKTLASYFKVRVEPSEVNITDYEMGTARTQTVSIKNYSSIVKQVVLQPLYSKQFTLAKGTRFEAISIAPGLSTEVTIHFTSTESKSGKRPESFSDVLEILVKESNKLDHLLKVPLLARIAVPQLEHEGVLDFGVIVSGKFKECDRGRILASKPFLIRNVGHAGVTLNLEYDRSLFRIEPDCIQLGPINQSPVDGSNERELCVNLLASPVGNYSKHVSFHSADFPKSLKPKTASFLAAIVDHKLRFKHSETKQELDPLRIEFVSLYYSQTATFTAILENRDSKPLKWVIMHAGESCPRVPQGSFALDKHNKRVKTPGLGVLPKLQSTDADADESAAKASITVDPMEGNLDPFTSSLITFRFSPVDKMQATGFKCHMTEPSSTVYKMPLQLKIQSNNDTLSGSAEYGEEPIAMSLSGRACPVLVEVSSKEISFPALHLGTEELHKEAVITLKNKSSELGLSFKLGTLAQFHSEPSCGTLTAGESTKIKIQFKPHQLGHFERILNIDVNPVSRVMASDNAQSFEASEVEGDSSRKTNLRRLQLKLKGSLKPEKTSIPSKPSCSPAAEDQVDSTRRLSSTNPDAKKMSNQWAEKMDNCQKYWAYLKSSRIQRLLDGRLKRVGKDGVQVSYDTLLHEDVRVDSENGLLPPEPVDFEISDTEKKNIQLFNQRGETDATKMKHLFQQLMTMEPVPSFSIAEEYVGELNLQTHLSPEEVSNIYTSSNDIDFGTVSIHSINTIPLKFLYASTLESPVCISVLSEGSDIAITPKTILLSPMTVVAISISFTSETPGPHSGKITYLVNGRYRYQIATEAFVKPLSLELSTTVVQLEVSANQSAEVPADGSAAESSIYRPINPSHQAETVIHIKNDGNYSTAFEWIIDHPQTFTSNGIAIEGEFKIIPSSGVIDSFSTANAAIIYTAGIKSFCEKVATLNVVDPKTGQICETIKVQCRGDIAPAMCVVMNSLKQGPLDIGVCHIGYRLGDKRHAMNILASQFLIPSEGQDPSRRYTLHSSKVDREPTSAGFGRGSKTIKIKNTGQKACFFFAKAVSQSSCVTVSPTNGTIQPDGGIMDIHVAVLPTQYGVIEDEIHIFIIGGGKILKVPFKYEGRKPDVSVALKNDLDLAKGTIIGSESLVEVDVVNRGDVQSRVVVDFRNRPEFTFVLRNSAFPPSSARTHSSMSKRAKSPVQRGMINSEALVSHRLKCFKSGHDVFKAFSNASDPLSDTDGSLYVFDVYPGETINCVLGFRPTLEKRINFMLPIHVIGSETKCDGFITAFGIKSPMHLSKSTVNFKNKVVLKDTSTVGVSLLKSTLKESTTISNNSDKKIQWAFDLDSLEEVDNVFKIEPFHGSLNPGSSQNITLSFHPESIGFFESKIPLHIDYLGRQAPFELELRGTGVEPSIAFDPPEVFLPIVPIGQDSVSTFSIVNYGCERTEIKYLILSDTIHRHGRLEVQFPEGKLLKNDGEKLPVVIRFISNPTQPPDTSNSASLNHLPKANSSSQVSKKGKLGSVPALSSNAKKVSKTLKTASNQSVECTEEDAAILPPIYGAPLSFTLKLEFSDSVRTFLLPVHGTLDSSILTIGSYMFSKRNAGASLSEGAGGHLFFNTKKEQLTREEIHRRYVIQTHQPAQSPSGLLLDAPDLSTALTYLDKTLETLIKWISDHCDCSLDTNNVAIQMSRSNGKLLLDLIQSLSCKKKSGMAVVAARVASISTVDRVKLLHKLYSDCLVSLTASGALLSCVKPQHLMTLEDFKVFASIQIEKMSESCGASVHDELIESQKRVEMNFDAVSKEAWILVFSQIIRVYCLQVITTKHFRNLRGVGSDEAELRWPSISKGNIYSTGEVLLLRWASYHMWKRTGQLTRLINFASDFKHGLPIAHLMISHIPELEATVFANFDFACTSREHFETNIRIINAALKELYKTSNYALPIQSVVDGDDSLEVMLLLLFLFQTLPQFIPKGTVEFHGPLHQTITQEIELINPSSRALSYSSILVGSKEFEIHDTVPLTLGPRGQSKVAIEFCSRFSKPSKCQLRLTSKKMSLNNASILIFQLSATVDEPAPKKVYTLDAQMYCSPVSLIGVELTNPFKARGNFSVSLKLMSVLQPLLVPCKGQPDAELPIVESSDEFKHINPPAFRTHVTCISLEPLQTLVLPITFQPFEPGFHRCTIHLMDEAVGEFQYQVEGRAKIPQSVDLLWTCRAGNTLEKSIRVTPVNLARDKALQKVLQDEVSGKARHSVKSKSKNAFVGIDREKFQLPRQMLRYKVDYLSPFFKGPSELLLKPSRDSFKEKKLTYNLEQNYTELHVSFSPKAPGKYSCKVVMTCLDVPDVRVFKIHGVAISEGTRADLDFKTPARQPLTQEIPIVNRTDEEWTVTASIDGQYFSGASVIIAKPRQTTYYSLIFCPTKSGETHGALTLSNSQTSQKYIYNLRGTGQEPLPEENRQIECVARETISETFKVHNFSATDAIFDIVTDLPNPTHDSSLFISANSTVDCVITFRHVKVGASVKIVTFVNRSDQTYSWFILGVNVIPPPSLETIVLSTFVRQALATDIILTNPLDRPVCYEVQMEGEGILAPDRVMIDANAETAYTFTYAPLISCKAKGSLVFTNADVGEFWYELDLDAQDAPPVNVPEMRAPLGKCAVSFPIFKPCEMIDIIEQQAQPLFIENPTNSNAVVVLNVTNSQDFQLMYPPVSSLKTVRRHRHGAANWGLMQILLKPLERAEIQVIFWPSSLTQLSVGSIKATSSQIGNFHFSIQGRGLMPEPMTDVTVRSPLRKSTNSVISFTNPLMDPLPVTVKIAEEDVKLLVNATGGPGFSLSNSQLKVENEFSLLLLRKPKYHVAGLDTLDIPFTYTPQRMVGRAATIVVEMGQLRWMYPIMGLPDAPLVPTPKIFECRSRESLKCSHEVVLSEFNYDVEENFQAKSVSDWANALAFELEVLTAANGLSKENAKNSLKFELVDFRTLEDGLALKFSVLFNPIKPGTATAMLSVHQMSTGGRWRFPISLTSFLPLVDDVIVIEGAINKLSAVSFKIKNSSLEPRPFKAFFMNPSPPELSVAPTQGTLWPENVKGEGNNMFVVGYRALSYGKPIVSTLVIECDDVSWSYEVRGTTPQTRMLSAERKAGLLPSLEPATRLAVKKHKNFIRENASANLK</sequence>
<feature type="domain" description="Calponin-homology (CH)" evidence="2">
    <location>
        <begin position="1889"/>
        <end position="2003"/>
    </location>
</feature>
<dbReference type="Pfam" id="PF26579">
    <property type="entry name" value="Ig_CFAP47"/>
    <property type="match status" value="1"/>
</dbReference>
<feature type="region of interest" description="Disordered" evidence="1">
    <location>
        <begin position="603"/>
        <end position="640"/>
    </location>
</feature>
<dbReference type="InterPro" id="IPR001715">
    <property type="entry name" value="CH_dom"/>
</dbReference>
<dbReference type="Gene3D" id="2.60.40.10">
    <property type="entry name" value="Immunoglobulins"/>
    <property type="match status" value="5"/>
</dbReference>
<dbReference type="InterPro" id="IPR056343">
    <property type="entry name" value="CFAP47_dom"/>
</dbReference>
<dbReference type="PANTHER" id="PTHR45912:SF3">
    <property type="entry name" value="CILIA- AND FLAGELLA-ASSOCIATED PROTEIN 47"/>
    <property type="match status" value="1"/>
</dbReference>
<evidence type="ECO:0000313" key="4">
    <source>
        <dbReference type="Proteomes" id="UP000320333"/>
    </source>
</evidence>
<dbReference type="GO" id="GO:0005929">
    <property type="term" value="C:cilium"/>
    <property type="evidence" value="ECO:0007669"/>
    <property type="project" value="UniProtKB-SubCell"/>
</dbReference>
<evidence type="ECO:0000313" key="3">
    <source>
        <dbReference type="EMBL" id="TPX76919.1"/>
    </source>
</evidence>
<dbReference type="OrthoDB" id="10060824at2759"/>
<dbReference type="EMBL" id="QEAP01000033">
    <property type="protein sequence ID" value="TPX76919.1"/>
    <property type="molecule type" value="Genomic_DNA"/>
</dbReference>
<proteinExistence type="predicted"/>
<gene>
    <name evidence="3" type="ORF">CcCBS67573_g01831</name>
</gene>
<evidence type="ECO:0000259" key="2">
    <source>
        <dbReference type="PROSITE" id="PS50021"/>
    </source>
</evidence>
<dbReference type="InterPro" id="IPR058952">
    <property type="entry name" value="Ig_CFAP47"/>
</dbReference>
<comment type="caution">
    <text evidence="3">The sequence shown here is derived from an EMBL/GenBank/DDBJ whole genome shotgun (WGS) entry which is preliminary data.</text>
</comment>
<dbReference type="Proteomes" id="UP000320333">
    <property type="component" value="Unassembled WGS sequence"/>
</dbReference>